<dbReference type="RefSeq" id="WP_107728150.1">
    <property type="nucleotide sequence ID" value="NZ_PZZP01000002.1"/>
</dbReference>
<dbReference type="SUPFAM" id="SSF52151">
    <property type="entry name" value="FabD/lysophospholipase-like"/>
    <property type="match status" value="1"/>
</dbReference>
<comment type="similarity">
    <text evidence="4">Belongs to the fabD family.</text>
</comment>
<reference evidence="7 8" key="1">
    <citation type="submission" date="2018-04" db="EMBL/GenBank/DDBJ databases">
        <title>Genomic Encyclopedia of Archaeal and Bacterial Type Strains, Phase II (KMG-II): from individual species to whole genera.</title>
        <authorList>
            <person name="Goeker M."/>
        </authorList>
    </citation>
    <scope>NUCLEOTIDE SEQUENCE [LARGE SCALE GENOMIC DNA]</scope>
    <source>
        <strain evidence="7 8">DSM 45169</strain>
    </source>
</reference>
<dbReference type="PANTHER" id="PTHR42681">
    <property type="entry name" value="MALONYL-COA-ACYL CARRIER PROTEIN TRANSACYLASE, MITOCHONDRIAL"/>
    <property type="match status" value="1"/>
</dbReference>
<gene>
    <name evidence="7" type="ORF">C8J48_3183</name>
</gene>
<comment type="caution">
    <text evidence="7">The sequence shown here is derived from an EMBL/GenBank/DDBJ whole genome shotgun (WGS) entry which is preliminary data.</text>
</comment>
<dbReference type="PIRSF" id="PIRSF000446">
    <property type="entry name" value="Mct"/>
    <property type="match status" value="1"/>
</dbReference>
<dbReference type="EMBL" id="PZZP01000002">
    <property type="protein sequence ID" value="PTM56858.1"/>
    <property type="molecule type" value="Genomic_DNA"/>
</dbReference>
<dbReference type="SUPFAM" id="SSF55048">
    <property type="entry name" value="Probable ACP-binding domain of malonyl-CoA ACP transacylase"/>
    <property type="match status" value="1"/>
</dbReference>
<accession>A0A2T4Z4N5</accession>
<dbReference type="Pfam" id="PF00698">
    <property type="entry name" value="Acyl_transf_1"/>
    <property type="match status" value="1"/>
</dbReference>
<dbReference type="InterPro" id="IPR016036">
    <property type="entry name" value="Malonyl_transacylase_ACP-bd"/>
</dbReference>
<dbReference type="EC" id="2.3.1.39" evidence="4"/>
<dbReference type="InterPro" id="IPR001227">
    <property type="entry name" value="Ac_transferase_dom_sf"/>
</dbReference>
<dbReference type="InterPro" id="IPR050858">
    <property type="entry name" value="Mal-CoA-ACP_Trans/PKS_FabD"/>
</dbReference>
<dbReference type="Gene3D" id="3.30.70.250">
    <property type="entry name" value="Malonyl-CoA ACP transacylase, ACP-binding"/>
    <property type="match status" value="1"/>
</dbReference>
<comment type="catalytic activity">
    <reaction evidence="3 4">
        <text>holo-[ACP] + malonyl-CoA = malonyl-[ACP] + CoA</text>
        <dbReference type="Rhea" id="RHEA:41792"/>
        <dbReference type="Rhea" id="RHEA-COMP:9623"/>
        <dbReference type="Rhea" id="RHEA-COMP:9685"/>
        <dbReference type="ChEBI" id="CHEBI:57287"/>
        <dbReference type="ChEBI" id="CHEBI:57384"/>
        <dbReference type="ChEBI" id="CHEBI:64479"/>
        <dbReference type="ChEBI" id="CHEBI:78449"/>
        <dbReference type="EC" id="2.3.1.39"/>
    </reaction>
</comment>
<organism evidence="7 8">
    <name type="scientific">Desmospora activa DSM 45169</name>
    <dbReference type="NCBI Taxonomy" id="1121389"/>
    <lineage>
        <taxon>Bacteria</taxon>
        <taxon>Bacillati</taxon>
        <taxon>Bacillota</taxon>
        <taxon>Bacilli</taxon>
        <taxon>Bacillales</taxon>
        <taxon>Thermoactinomycetaceae</taxon>
        <taxon>Desmospora</taxon>
    </lineage>
</organism>
<evidence type="ECO:0000256" key="5">
    <source>
        <dbReference type="PIRSR" id="PIRSR000446-1"/>
    </source>
</evidence>
<keyword evidence="2 4" id="KW-0012">Acyltransferase</keyword>
<evidence type="ECO:0000256" key="2">
    <source>
        <dbReference type="ARBA" id="ARBA00023315"/>
    </source>
</evidence>
<dbReference type="AlphaFoldDB" id="A0A2T4Z4N5"/>
<keyword evidence="1 4" id="KW-0808">Transferase</keyword>
<keyword evidence="8" id="KW-1185">Reference proteome</keyword>
<evidence type="ECO:0000256" key="4">
    <source>
        <dbReference type="PIRNR" id="PIRNR000446"/>
    </source>
</evidence>
<dbReference type="Proteomes" id="UP000241639">
    <property type="component" value="Unassembled WGS sequence"/>
</dbReference>
<dbReference type="GO" id="GO:0006633">
    <property type="term" value="P:fatty acid biosynthetic process"/>
    <property type="evidence" value="ECO:0007669"/>
    <property type="project" value="TreeGrafter"/>
</dbReference>
<dbReference type="Gene3D" id="3.40.366.10">
    <property type="entry name" value="Malonyl-Coenzyme A Acyl Carrier Protein, domain 2"/>
    <property type="match status" value="1"/>
</dbReference>
<evidence type="ECO:0000256" key="1">
    <source>
        <dbReference type="ARBA" id="ARBA00022679"/>
    </source>
</evidence>
<sequence length="310" mass="33406">MRVAYQFPGQGSQYPGMLRHLPDHPAVARTLVEAGEVLEENVRELDRAERLSSTTVTQVCLLIAGVATARVLMEEGAIPDAVAGHSVGAFGAAVTAGVLDFRDALQMVRLRGCLMEEAYPRGYGMGVVTGMGEQRLLSLVESVQSPDDPVYPANFNACDQIVIAGSITGLEQVFAAAFREGARQAHLLDVSVPSHCPLLKGVSKRLAAALDDITVREPRMPFAGNRRGRLLRRAEVVKEDLALGVSHPVRWFDATSLLVEVGVRLYVEMPPGSVLTRLATNAFPEVRSLAVDDSGVRSAAILTKRIQKEA</sequence>
<feature type="domain" description="Malonyl-CoA:ACP transacylase (MAT)" evidence="6">
    <location>
        <begin position="7"/>
        <end position="306"/>
    </location>
</feature>
<dbReference type="NCBIfam" id="TIGR03131">
    <property type="entry name" value="malonate_mdcH"/>
    <property type="match status" value="1"/>
</dbReference>
<dbReference type="InterPro" id="IPR014043">
    <property type="entry name" value="Acyl_transferase_dom"/>
</dbReference>
<dbReference type="GO" id="GO:0005829">
    <property type="term" value="C:cytosol"/>
    <property type="evidence" value="ECO:0007669"/>
    <property type="project" value="TreeGrafter"/>
</dbReference>
<evidence type="ECO:0000259" key="6">
    <source>
        <dbReference type="SMART" id="SM00827"/>
    </source>
</evidence>
<name>A0A2T4Z4N5_9BACL</name>
<dbReference type="InterPro" id="IPR024925">
    <property type="entry name" value="Malonyl_CoA-ACP_transAc"/>
</dbReference>
<evidence type="ECO:0000256" key="3">
    <source>
        <dbReference type="ARBA" id="ARBA00048462"/>
    </source>
</evidence>
<dbReference type="PANTHER" id="PTHR42681:SF1">
    <property type="entry name" value="MALONYL-COA-ACYL CARRIER PROTEIN TRANSACYLASE, MITOCHONDRIAL"/>
    <property type="match status" value="1"/>
</dbReference>
<dbReference type="GO" id="GO:0004314">
    <property type="term" value="F:[acyl-carrier-protein] S-malonyltransferase activity"/>
    <property type="evidence" value="ECO:0007669"/>
    <property type="project" value="UniProtKB-EC"/>
</dbReference>
<dbReference type="InterPro" id="IPR016035">
    <property type="entry name" value="Acyl_Trfase/lysoPLipase"/>
</dbReference>
<feature type="active site" evidence="5">
    <location>
        <position position="86"/>
    </location>
</feature>
<dbReference type="SMART" id="SM00827">
    <property type="entry name" value="PKS_AT"/>
    <property type="match status" value="1"/>
</dbReference>
<evidence type="ECO:0000313" key="8">
    <source>
        <dbReference type="Proteomes" id="UP000241639"/>
    </source>
</evidence>
<evidence type="ECO:0000313" key="7">
    <source>
        <dbReference type="EMBL" id="PTM56858.1"/>
    </source>
</evidence>
<feature type="active site" evidence="5">
    <location>
        <position position="195"/>
    </location>
</feature>
<dbReference type="OrthoDB" id="9805460at2"/>
<proteinExistence type="inferred from homology"/>
<dbReference type="InterPro" id="IPR017554">
    <property type="entry name" value="Malonate_deCOase_MdcHsu"/>
</dbReference>
<protein>
    <recommendedName>
        <fullName evidence="4">Malonyl CoA-acyl carrier protein transacylase</fullName>
        <ecNumber evidence="4">2.3.1.39</ecNumber>
    </recommendedName>
</protein>